<proteinExistence type="predicted"/>
<dbReference type="Proteomes" id="UP000332933">
    <property type="component" value="Unassembled WGS sequence"/>
</dbReference>
<dbReference type="AlphaFoldDB" id="A0A485KA95"/>
<dbReference type="InterPro" id="IPR052050">
    <property type="entry name" value="SecEffector_AnkRepeat"/>
</dbReference>
<evidence type="ECO:0000313" key="2">
    <source>
        <dbReference type="EMBL" id="VFT78982.1"/>
    </source>
</evidence>
<dbReference type="EMBL" id="CAADRA010000161">
    <property type="protein sequence ID" value="VFT78982.1"/>
    <property type="molecule type" value="Genomic_DNA"/>
</dbReference>
<evidence type="ECO:0000313" key="1">
    <source>
        <dbReference type="EMBL" id="KAF0718303.1"/>
    </source>
</evidence>
<evidence type="ECO:0000313" key="3">
    <source>
        <dbReference type="Proteomes" id="UP000332933"/>
    </source>
</evidence>
<dbReference type="PANTHER" id="PTHR46586">
    <property type="entry name" value="ANKYRIN REPEAT-CONTAINING PROTEIN"/>
    <property type="match status" value="1"/>
</dbReference>
<organism evidence="2 3">
    <name type="scientific">Aphanomyces stellatus</name>
    <dbReference type="NCBI Taxonomy" id="120398"/>
    <lineage>
        <taxon>Eukaryota</taxon>
        <taxon>Sar</taxon>
        <taxon>Stramenopiles</taxon>
        <taxon>Oomycota</taxon>
        <taxon>Saprolegniomycetes</taxon>
        <taxon>Saprolegniales</taxon>
        <taxon>Verrucalvaceae</taxon>
        <taxon>Aphanomyces</taxon>
    </lineage>
</organism>
<sequence length="490" mass="56070">MRSFALLHPFTSLPIVSYLTQTHDHMREKIDPVLIPWLAQHGFARLDRLIDFCPRAKFVAMDFAAYHGRLDLLEYLVGRSDSKSQPPLLFHNTWVVGATQGHISILDFLYARASRLHLRGTGDVFYQGGPDFVPIGSLLHAIPHVDQVAVLQWLFRVWVPSSDEQRKRVESHCLEIAVRNGFRTITQWLVPQLRARNQVALVELFGWVANAVVEDFAAFIDDKMRLICVIILNDCRQYDLVNLKSILTYVAQEEGRVREAKTKMLRQAMSHFRLDVLEWLMQQGMDDGDIRDVLYPYENQHTCSRMWLLTLATVACVGLRPLVYWACGDKANMVRHWKSRTSVAQLESFVDEIGGVVAIMPQLLMRLSTKKCDPSWFARVYDAWDAAVEATDEKFEAQTAFVQRYNKKWIRFKVALSMAQDLALLTRLAQISSVDLLKQVLANVTTKMPQEEAHAIESEALMRATVAANVAVVQWLTHRQIVQGRTLLLV</sequence>
<dbReference type="OrthoDB" id="88388at2759"/>
<keyword evidence="3" id="KW-1185">Reference proteome</keyword>
<dbReference type="PANTHER" id="PTHR46586:SF3">
    <property type="entry name" value="ANKYRIN REPEAT-CONTAINING PROTEIN"/>
    <property type="match status" value="1"/>
</dbReference>
<protein>
    <submittedName>
        <fullName evidence="2">Aste57867_1773 protein</fullName>
    </submittedName>
</protein>
<accession>A0A485KA95</accession>
<reference evidence="2 3" key="1">
    <citation type="submission" date="2019-03" db="EMBL/GenBank/DDBJ databases">
        <authorList>
            <person name="Gaulin E."/>
            <person name="Dumas B."/>
        </authorList>
    </citation>
    <scope>NUCLEOTIDE SEQUENCE [LARGE SCALE GENOMIC DNA]</scope>
    <source>
        <strain evidence="2">CBS 568.67</strain>
    </source>
</reference>
<gene>
    <name evidence="2" type="primary">Aste57867_1773</name>
    <name evidence="1" type="ORF">As57867_001771</name>
    <name evidence="2" type="ORF">ASTE57867_1773</name>
</gene>
<reference evidence="1" key="2">
    <citation type="submission" date="2019-06" db="EMBL/GenBank/DDBJ databases">
        <title>Genomics analysis of Aphanomyces spp. identifies a new class of oomycete effector associated with host adaptation.</title>
        <authorList>
            <person name="Gaulin E."/>
        </authorList>
    </citation>
    <scope>NUCLEOTIDE SEQUENCE</scope>
    <source>
        <strain evidence="1">CBS 578.67</strain>
    </source>
</reference>
<dbReference type="SUPFAM" id="SSF140860">
    <property type="entry name" value="Pseudo ankyrin repeat-like"/>
    <property type="match status" value="1"/>
</dbReference>
<dbReference type="EMBL" id="VJMH01000161">
    <property type="protein sequence ID" value="KAF0718303.1"/>
    <property type="molecule type" value="Genomic_DNA"/>
</dbReference>
<name>A0A485KA95_9STRA</name>